<sequence length="323" mass="36397">MPSRVESNPSSKEDHGNKRHSSGRKRRHQDTPQRSYALAYPAPIYIDKTHLVKHLRSRQFLQIQKVSSDTSHGTPDIDVISFAPPKDPIRFVSALKGLLEGKISLRDGRLLRFNKDDVLLTRYREDDAQPGEAAQPTRKNTIMAPLEKVIGREVIAVLRKDNKIILEDGRLWTTTNHQNRSFEFTNIDEHGVKSVTRWVFSKRRASGFDDHPPSSTQAPEVTFQFSIIRSNTRRHAVLATLTQSALHIKDSYHEPATSYGTAEDFEAPPKVVDDATRNVITATAVWVVLTLGWSSAYKASAADQQDASWSCGAKPRPSKHLTW</sequence>
<proteinExistence type="predicted"/>
<comment type="caution">
    <text evidence="2">The sequence shown here is derived from an EMBL/GenBank/DDBJ whole genome shotgun (WGS) entry which is preliminary data.</text>
</comment>
<name>A0AAD9W3N9_PHOAM</name>
<accession>A0AAD9W3N9</accession>
<keyword evidence="3" id="KW-1185">Reference proteome</keyword>
<evidence type="ECO:0000313" key="2">
    <source>
        <dbReference type="EMBL" id="KAK2604777.1"/>
    </source>
</evidence>
<dbReference type="AlphaFoldDB" id="A0AAD9W3N9"/>
<evidence type="ECO:0000256" key="1">
    <source>
        <dbReference type="SAM" id="MobiDB-lite"/>
    </source>
</evidence>
<gene>
    <name evidence="2" type="ORF">N8I77_007677</name>
</gene>
<protein>
    <submittedName>
        <fullName evidence="2">Uncharacterized protein</fullName>
    </submittedName>
</protein>
<feature type="region of interest" description="Disordered" evidence="1">
    <location>
        <begin position="1"/>
        <end position="34"/>
    </location>
</feature>
<evidence type="ECO:0000313" key="3">
    <source>
        <dbReference type="Proteomes" id="UP001265746"/>
    </source>
</evidence>
<organism evidence="2 3">
    <name type="scientific">Phomopsis amygdali</name>
    <name type="common">Fusicoccum amygdali</name>
    <dbReference type="NCBI Taxonomy" id="1214568"/>
    <lineage>
        <taxon>Eukaryota</taxon>
        <taxon>Fungi</taxon>
        <taxon>Dikarya</taxon>
        <taxon>Ascomycota</taxon>
        <taxon>Pezizomycotina</taxon>
        <taxon>Sordariomycetes</taxon>
        <taxon>Sordariomycetidae</taxon>
        <taxon>Diaporthales</taxon>
        <taxon>Diaporthaceae</taxon>
        <taxon>Diaporthe</taxon>
    </lineage>
</organism>
<dbReference type="EMBL" id="JAUJFL010000004">
    <property type="protein sequence ID" value="KAK2604777.1"/>
    <property type="molecule type" value="Genomic_DNA"/>
</dbReference>
<feature type="compositionally biased region" description="Basic residues" evidence="1">
    <location>
        <begin position="17"/>
        <end position="28"/>
    </location>
</feature>
<dbReference type="Proteomes" id="UP001265746">
    <property type="component" value="Unassembled WGS sequence"/>
</dbReference>
<feature type="compositionally biased region" description="Polar residues" evidence="1">
    <location>
        <begin position="1"/>
        <end position="10"/>
    </location>
</feature>
<reference evidence="2" key="1">
    <citation type="submission" date="2023-06" db="EMBL/GenBank/DDBJ databases">
        <authorList>
            <person name="Noh H."/>
        </authorList>
    </citation>
    <scope>NUCLEOTIDE SEQUENCE</scope>
    <source>
        <strain evidence="2">DUCC20226</strain>
    </source>
</reference>